<dbReference type="InterPro" id="IPR052175">
    <property type="entry name" value="ComplexI-like_HydComp"/>
</dbReference>
<dbReference type="InterPro" id="IPR003918">
    <property type="entry name" value="NADH_UbQ_OxRdtase"/>
</dbReference>
<evidence type="ECO:0000313" key="10">
    <source>
        <dbReference type="EMBL" id="QGM97763.1"/>
    </source>
</evidence>
<comment type="subcellular location">
    <subcellularLocation>
        <location evidence="1">Cell membrane</location>
        <topology evidence="1">Multi-pass membrane protein</topology>
    </subcellularLocation>
    <subcellularLocation>
        <location evidence="7">Membrane</location>
        <topology evidence="7">Multi-pass membrane protein</topology>
    </subcellularLocation>
</comment>
<reference evidence="10 11" key="1">
    <citation type="submission" date="2019-09" db="EMBL/GenBank/DDBJ databases">
        <title>Isolation and complete genome sequencing of Methylocystis species.</title>
        <authorList>
            <person name="Rumah B.L."/>
            <person name="Stead C.E."/>
            <person name="Stevens B.C."/>
            <person name="Minton N.P."/>
            <person name="Grosse-Honebrink A."/>
            <person name="Zhang Y."/>
        </authorList>
    </citation>
    <scope>NUCLEOTIDE SEQUENCE [LARGE SCALE GENOMIC DNA]</scope>
    <source>
        <strain evidence="10 11">BRCS2</strain>
    </source>
</reference>
<dbReference type="KEGG" id="mpar:F7D14_09970"/>
<evidence type="ECO:0000256" key="7">
    <source>
        <dbReference type="RuleBase" id="RU000320"/>
    </source>
</evidence>
<evidence type="ECO:0000256" key="5">
    <source>
        <dbReference type="ARBA" id="ARBA00023002"/>
    </source>
</evidence>
<name>A0A6B8M8Z1_9HYPH</name>
<dbReference type="Pfam" id="PF00361">
    <property type="entry name" value="Proton_antipo_M"/>
    <property type="match status" value="1"/>
</dbReference>
<dbReference type="PANTHER" id="PTHR42682">
    <property type="entry name" value="HYDROGENASE-4 COMPONENT F"/>
    <property type="match status" value="1"/>
</dbReference>
<feature type="transmembrane region" description="Helical" evidence="8">
    <location>
        <begin position="471"/>
        <end position="490"/>
    </location>
</feature>
<keyword evidence="6 8" id="KW-0472">Membrane</keyword>
<feature type="transmembrane region" description="Helical" evidence="8">
    <location>
        <begin position="267"/>
        <end position="290"/>
    </location>
</feature>
<sequence>MPLDFALLCVGALLIVGAASIYWRDREDVARLVYGATGGLCAAIFLSAVVPRGAHALSTVLPLGLPWLGMHFRLDPLSAFFLAVVNLGGAAASVYAIGYGAHEKSPMRVLPFFPAFIAGMNAVVLADDAFAFLVAWEFMSLTSWALVISQHDRRENRAAAYIYLLMASFGTLCLLMAFGILGGATGAYDFASIRETPKDAWKSGLVLAFVILGAGSKAGLVPLHIWLPLAHPAAPSHVSALMSGVMTKVAIYGFIRFAFDLLGAPAFWWGLHPLVFGAASALVGVLFATVQSDLKKLLAYSTIENIGIIFIALGLALAFKANGQALPAALAFTAALFHVFNHSLFKSALFFGAGAVLGATGEKNIEKLGGLIRAMPQTAFVFLGACVAISALPPLNGFVSEWLVFQAILLSPSLPQWVLKLLTPAVGVALALSAALGAGAYVRAFGVVFLGRPRSPAAQQARETDKWSLGAMSGMLFLCLLAGVLPSFMIDTISPAAMDYVGGRMPSQADIAWLSIAPIAESRSSYNGLLVFGFITFSSLAAMQTIKTLWPRPVRRAPPWDCGYVDPNPATQYTASSFAQPVRRALGAIAFSVHEKLDMPLPGETRPAHFAVEIGDRFIQFIYDPLNKAVWYCAGRLNVVNYLSIQEYLALVFAALVFLLIIVAL</sequence>
<feature type="transmembrane region" description="Helical" evidence="8">
    <location>
        <begin position="339"/>
        <end position="359"/>
    </location>
</feature>
<feature type="transmembrane region" description="Helical" evidence="8">
    <location>
        <begin position="297"/>
        <end position="319"/>
    </location>
</feature>
<feature type="transmembrane region" description="Helical" evidence="8">
    <location>
        <begin position="204"/>
        <end position="226"/>
    </location>
</feature>
<keyword evidence="2" id="KW-1003">Cell membrane</keyword>
<dbReference type="GO" id="GO:0008137">
    <property type="term" value="F:NADH dehydrogenase (ubiquinone) activity"/>
    <property type="evidence" value="ECO:0007669"/>
    <property type="project" value="InterPro"/>
</dbReference>
<evidence type="ECO:0000313" key="11">
    <source>
        <dbReference type="Proteomes" id="UP000422569"/>
    </source>
</evidence>
<dbReference type="GO" id="GO:0005886">
    <property type="term" value="C:plasma membrane"/>
    <property type="evidence" value="ECO:0007669"/>
    <property type="project" value="UniProtKB-SubCell"/>
</dbReference>
<dbReference type="InterPro" id="IPR001750">
    <property type="entry name" value="ND/Mrp_TM"/>
</dbReference>
<keyword evidence="5" id="KW-0560">Oxidoreductase</keyword>
<evidence type="ECO:0000256" key="1">
    <source>
        <dbReference type="ARBA" id="ARBA00004651"/>
    </source>
</evidence>
<dbReference type="Proteomes" id="UP000422569">
    <property type="component" value="Chromosome"/>
</dbReference>
<organism evidence="10 11">
    <name type="scientific">Methylocystis parvus</name>
    <dbReference type="NCBI Taxonomy" id="134"/>
    <lineage>
        <taxon>Bacteria</taxon>
        <taxon>Pseudomonadati</taxon>
        <taxon>Pseudomonadota</taxon>
        <taxon>Alphaproteobacteria</taxon>
        <taxon>Hyphomicrobiales</taxon>
        <taxon>Methylocystaceae</taxon>
        <taxon>Methylocystis</taxon>
    </lineage>
</organism>
<evidence type="ECO:0000259" key="9">
    <source>
        <dbReference type="Pfam" id="PF00361"/>
    </source>
</evidence>
<evidence type="ECO:0000256" key="3">
    <source>
        <dbReference type="ARBA" id="ARBA00022692"/>
    </source>
</evidence>
<dbReference type="GO" id="GO:0016491">
    <property type="term" value="F:oxidoreductase activity"/>
    <property type="evidence" value="ECO:0007669"/>
    <property type="project" value="UniProtKB-KW"/>
</dbReference>
<dbReference type="PRINTS" id="PR01437">
    <property type="entry name" value="NUOXDRDTASE4"/>
</dbReference>
<dbReference type="RefSeq" id="WP_016917824.1">
    <property type="nucleotide sequence ID" value="NZ_CP044331.1"/>
</dbReference>
<feature type="transmembrane region" description="Helical" evidence="8">
    <location>
        <begin position="29"/>
        <end position="49"/>
    </location>
</feature>
<dbReference type="PANTHER" id="PTHR42682:SF3">
    <property type="entry name" value="FORMATE HYDROGENLYASE SUBUNIT 3-RELATED"/>
    <property type="match status" value="1"/>
</dbReference>
<dbReference type="GO" id="GO:0042773">
    <property type="term" value="P:ATP synthesis coupled electron transport"/>
    <property type="evidence" value="ECO:0007669"/>
    <property type="project" value="InterPro"/>
</dbReference>
<gene>
    <name evidence="10" type="primary">hyfB</name>
    <name evidence="10" type="ORF">F7D14_09970</name>
</gene>
<proteinExistence type="predicted"/>
<feature type="transmembrane region" description="Helical" evidence="8">
    <location>
        <begin position="648"/>
        <end position="664"/>
    </location>
</feature>
<feature type="transmembrane region" description="Helical" evidence="8">
    <location>
        <begin position="130"/>
        <end position="148"/>
    </location>
</feature>
<evidence type="ECO:0000256" key="4">
    <source>
        <dbReference type="ARBA" id="ARBA00022989"/>
    </source>
</evidence>
<feature type="transmembrane region" description="Helical" evidence="8">
    <location>
        <begin position="380"/>
        <end position="405"/>
    </location>
</feature>
<feature type="domain" description="NADH:quinone oxidoreductase/Mrp antiporter transmembrane" evidence="9">
    <location>
        <begin position="126"/>
        <end position="411"/>
    </location>
</feature>
<dbReference type="AlphaFoldDB" id="A0A6B8M8Z1"/>
<feature type="transmembrane region" description="Helical" evidence="8">
    <location>
        <begin position="425"/>
        <end position="450"/>
    </location>
</feature>
<feature type="transmembrane region" description="Helical" evidence="8">
    <location>
        <begin position="107"/>
        <end position="124"/>
    </location>
</feature>
<protein>
    <submittedName>
        <fullName evidence="10">Hydrogenase 4 subunit B</fullName>
    </submittedName>
</protein>
<dbReference type="EMBL" id="CP044331">
    <property type="protein sequence ID" value="QGM97763.1"/>
    <property type="molecule type" value="Genomic_DNA"/>
</dbReference>
<feature type="transmembrane region" description="Helical" evidence="8">
    <location>
        <begin position="160"/>
        <end position="184"/>
    </location>
</feature>
<evidence type="ECO:0000256" key="2">
    <source>
        <dbReference type="ARBA" id="ARBA00022475"/>
    </source>
</evidence>
<feature type="transmembrane region" description="Helical" evidence="8">
    <location>
        <begin position="238"/>
        <end position="255"/>
    </location>
</feature>
<evidence type="ECO:0000256" key="8">
    <source>
        <dbReference type="SAM" id="Phobius"/>
    </source>
</evidence>
<accession>A0A6B8M8Z1</accession>
<dbReference type="NCBIfam" id="NF005086">
    <property type="entry name" value="PRK06521.1"/>
    <property type="match status" value="1"/>
</dbReference>
<evidence type="ECO:0000256" key="6">
    <source>
        <dbReference type="ARBA" id="ARBA00023136"/>
    </source>
</evidence>
<keyword evidence="3 7" id="KW-0812">Transmembrane</keyword>
<keyword evidence="11" id="KW-1185">Reference proteome</keyword>
<keyword evidence="4 8" id="KW-1133">Transmembrane helix</keyword>
<feature type="transmembrane region" description="Helical" evidence="8">
    <location>
        <begin position="80"/>
        <end position="100"/>
    </location>
</feature>
<feature type="transmembrane region" description="Helical" evidence="8">
    <location>
        <begin position="526"/>
        <end position="546"/>
    </location>
</feature>